<dbReference type="GO" id="GO:0016787">
    <property type="term" value="F:hydrolase activity"/>
    <property type="evidence" value="ECO:0007669"/>
    <property type="project" value="InterPro"/>
</dbReference>
<evidence type="ECO:0000313" key="2">
    <source>
        <dbReference type="EMBL" id="GAQ16951.1"/>
    </source>
</evidence>
<dbReference type="Proteomes" id="UP000052946">
    <property type="component" value="Unassembled WGS sequence"/>
</dbReference>
<dbReference type="InterPro" id="IPR051918">
    <property type="entry name" value="STPP_CPPED1"/>
</dbReference>
<sequence>MMKISVSNSLLSAIMIFVLCFSNSIISIEPINAEVQHDTDQRDIPPLLITEIVPDSTDIEEVDGYEFIEVYNNTNHPLSFDEYQIIYRYPVGAENDRFWMPNKRDIEIPSGETLVLWIENAENKNISIEDFNDHYGVNLVENKDIVRMPGGMANQRMRDILIRTNTGEEVVMAQYNRGVYDVAENMGIFYQYPVDGSNQMVKVSAGSDPATPGTIEADLVPEVPIEIAADTAPIIENMTVTSQPMDKVEVIAEASDDFLLSTMTLYYKDENSEGYQSLNLEMNDEDGTYSHRVPVNDLIGVKELEYYFEASNGLNRSTTEVNTIDITEAVNGETLPLLITEVVPDSSNFNGADGYEFIEVYNNTDQVVDFENYHVLYRYLTGSPDAIWFENLTDIHINPGDNLVLWVDNGKNEELTVADFNANYGTELVENEDIVKASAGGGMANGSKRELIVASKAGDEVVIAGYNKDEPDSAPNKGIFYHFPYGSKEMIKVGSREKAATPGTIEENLVPADLMEIDLELGPVIDNRTEVDTVKQGDSVEIKAYAQDSLHVSVMTLFYKHSMDESYESVNLTREEDRLFHHTVDIGEDAPEGSIDYYFVASNGFVETNSTNHSIGIEIENSPDVPVLFYPENGSSDMPTDTELSVEVSNQYGGSLDVGFYQGRSYNTTQLQRFKIFQNAADVEPPLEMVPDGEVEFTTEEYSKLSAINNEQVETDSDEQFPYHRFEVTLDEEELQEEMVEVVWHGSSLDGRKVNMYAWNIATEKWTVVDSFVPDSTDTFSLKGEVDVNDYVRDGKLNAIVQDEIPPRAEYDYTFVWLSDTQFYSEVFPDLYETQVGWVQENKDTMDIEYVFHTGDIVNTYNQMYQWEFADQFMGVLENASVPYGVLAGNHDVELPNMGYDNYSQYFGEDRFQDQPYYGDSYQNNRGHYDLISSHGNDFIMLYMGWQPDDEGIAWMNEVLAEYPDRIAILNFHQYLNAAGNRTAIADQLFEEVVVPNENVKLVLGGHYHGSEVLVDTIDDDGDGIEDRKVHQLLGNFQDAERGGDGYMNIMNFDTENNLIYINTYSTDLDSYDLFEPYTVSLNLEPMTKRVSTDFFEVNVYSSEEIATVSDIPSGERATVNWDGLDDGETYYWYASVRNEAGVEAISNMWHFTTEESSSGETDISGIRTLIQEFIDSGDIKNPLASQLTNTLRQAEHHYDRGNVEQAIKFMEKSLKQIDKKEQLISSEAKTVLQETVDALLEQWESGDTSE</sequence>
<accession>A0A0U9H2S8</accession>
<dbReference type="InterPro" id="IPR004843">
    <property type="entry name" value="Calcineurin-like_PHP"/>
</dbReference>
<dbReference type="AlphaFoldDB" id="A0A0U9H2S8"/>
<dbReference type="PANTHER" id="PTHR43143:SF5">
    <property type="entry name" value="SECRETED PROTEIN"/>
    <property type="match status" value="1"/>
</dbReference>
<dbReference type="EMBL" id="BBXV01000011">
    <property type="protein sequence ID" value="GAQ16951.1"/>
    <property type="molecule type" value="Genomic_DNA"/>
</dbReference>
<protein>
    <submittedName>
        <fullName evidence="2">Metallophosphoesterase</fullName>
    </submittedName>
</protein>
<evidence type="ECO:0000259" key="1">
    <source>
        <dbReference type="PROSITE" id="PS51841"/>
    </source>
</evidence>
<dbReference type="Pfam" id="PF22888">
    <property type="entry name" value="FIMAH"/>
    <property type="match status" value="1"/>
</dbReference>
<comment type="caution">
    <text evidence="2">The sequence shown here is derived from an EMBL/GenBank/DDBJ whole genome shotgun (WGS) entry which is preliminary data.</text>
</comment>
<dbReference type="Gene3D" id="3.60.21.10">
    <property type="match status" value="1"/>
</dbReference>
<dbReference type="SUPFAM" id="SSF56300">
    <property type="entry name" value="Metallo-dependent phosphatases"/>
    <property type="match status" value="1"/>
</dbReference>
<dbReference type="OrthoDB" id="9772095at2"/>
<evidence type="ECO:0000313" key="3">
    <source>
        <dbReference type="Proteomes" id="UP000052946"/>
    </source>
</evidence>
<feature type="domain" description="LTD" evidence="1">
    <location>
        <begin position="29"/>
        <end position="177"/>
    </location>
</feature>
<dbReference type="InterPro" id="IPR029052">
    <property type="entry name" value="Metallo-depent_PP-like"/>
</dbReference>
<reference evidence="2 3" key="2">
    <citation type="journal article" date="2016" name="Genome Announc.">
        <title>Draft Genome Sequence of Oceanobacillus picturae Heshi-B3, Isolated from Fermented Rice Bran in a Traditional Japanese Seafood Dish.</title>
        <authorList>
            <person name="Akuzawa S."/>
            <person name="Nagaoka J."/>
            <person name="Kanekatsu M."/>
            <person name="Kanesaki Y."/>
            <person name="Suzuki T."/>
        </authorList>
    </citation>
    <scope>NUCLEOTIDE SEQUENCE [LARGE SCALE GENOMIC DNA]</scope>
    <source>
        <strain evidence="2 3">Heshi-B3</strain>
    </source>
</reference>
<dbReference type="Pfam" id="PF00149">
    <property type="entry name" value="Metallophos"/>
    <property type="match status" value="1"/>
</dbReference>
<proteinExistence type="predicted"/>
<dbReference type="PANTHER" id="PTHR43143">
    <property type="entry name" value="METALLOPHOSPHOESTERASE, CALCINEURIN SUPERFAMILY"/>
    <property type="match status" value="1"/>
</dbReference>
<dbReference type="Pfam" id="PF00932">
    <property type="entry name" value="LTD"/>
    <property type="match status" value="1"/>
</dbReference>
<organism evidence="2 3">
    <name type="scientific">Oceanobacillus picturae</name>
    <dbReference type="NCBI Taxonomy" id="171693"/>
    <lineage>
        <taxon>Bacteria</taxon>
        <taxon>Bacillati</taxon>
        <taxon>Bacillota</taxon>
        <taxon>Bacilli</taxon>
        <taxon>Bacillales</taxon>
        <taxon>Bacillaceae</taxon>
        <taxon>Oceanobacillus</taxon>
    </lineage>
</organism>
<dbReference type="PROSITE" id="PS51841">
    <property type="entry name" value="LTD"/>
    <property type="match status" value="2"/>
</dbReference>
<gene>
    <name evidence="2" type="ORF">OPHB3_0875</name>
</gene>
<dbReference type="InterPro" id="IPR054470">
    <property type="entry name" value="FIMAH_dom"/>
</dbReference>
<reference evidence="3" key="1">
    <citation type="submission" date="2015-07" db="EMBL/GenBank/DDBJ databases">
        <title>Draft Genome Sequence of Oceanobacillus picturae Heshi-B3 that Was Isolated from Fermented Rice Bran with Aging Salted Mackerel, Which Was Named Heshiko as Traditional Fermented Seafood in Japan.</title>
        <authorList>
            <person name="Akuzawa S."/>
            <person name="Nakagawa J."/>
            <person name="Kanekatsu T."/>
            <person name="Kanesaki Y."/>
            <person name="Suzuki T."/>
        </authorList>
    </citation>
    <scope>NUCLEOTIDE SEQUENCE [LARGE SCALE GENOMIC DNA]</scope>
    <source>
        <strain evidence="3">Heshi-B3</strain>
    </source>
</reference>
<feature type="domain" description="LTD" evidence="1">
    <location>
        <begin position="322"/>
        <end position="538"/>
    </location>
</feature>
<dbReference type="InterPro" id="IPR001322">
    <property type="entry name" value="Lamin_tail_dom"/>
</dbReference>
<name>A0A0U9H2S8_9BACI</name>